<evidence type="ECO:0000256" key="6">
    <source>
        <dbReference type="SAM" id="Phobius"/>
    </source>
</evidence>
<dbReference type="SUPFAM" id="SSF54523">
    <property type="entry name" value="Pili subunits"/>
    <property type="match status" value="1"/>
</dbReference>
<keyword evidence="3 6" id="KW-0812">Transmembrane</keyword>
<name>A0A3N1VGF5_9BACT</name>
<dbReference type="PANTHER" id="PTHR30093">
    <property type="entry name" value="GENERAL SECRETION PATHWAY PROTEIN G"/>
    <property type="match status" value="1"/>
</dbReference>
<dbReference type="NCBIfam" id="TIGR02532">
    <property type="entry name" value="IV_pilin_GFxxxE"/>
    <property type="match status" value="1"/>
</dbReference>
<dbReference type="InterPro" id="IPR012902">
    <property type="entry name" value="N_methyl_site"/>
</dbReference>
<evidence type="ECO:0000256" key="3">
    <source>
        <dbReference type="ARBA" id="ARBA00022692"/>
    </source>
</evidence>
<dbReference type="Proteomes" id="UP000276223">
    <property type="component" value="Unassembled WGS sequence"/>
</dbReference>
<dbReference type="PROSITE" id="PS00409">
    <property type="entry name" value="PROKAR_NTER_METHYL"/>
    <property type="match status" value="1"/>
</dbReference>
<sequence length="149" mass="16056">MLIKMKESKGFTLVELMIVVAIIGILAAVAVPFYQRYVKKARLTSLVIPGVHAIETSISTYYSVQQKFPTDSDLEDMQMDADTTCFTVVPAGSDLNNLAIGIVNDATAGTCAPLKGLSPKTFNIVAQEEGGKLRWKFEGGLAKELGLAE</sequence>
<reference evidence="7 8" key="1">
    <citation type="submission" date="2018-11" db="EMBL/GenBank/DDBJ databases">
        <title>Genomic Encyclopedia of Type Strains, Phase IV (KMG-IV): sequencing the most valuable type-strain genomes for metagenomic binning, comparative biology and taxonomic classification.</title>
        <authorList>
            <person name="Goeker M."/>
        </authorList>
    </citation>
    <scope>NUCLEOTIDE SEQUENCE [LARGE SCALE GENOMIC DNA]</scope>
    <source>
        <strain evidence="7 8">DSM 22027</strain>
    </source>
</reference>
<dbReference type="RefSeq" id="WP_281273114.1">
    <property type="nucleotide sequence ID" value="NZ_RJVA01000010.1"/>
</dbReference>
<evidence type="ECO:0000256" key="5">
    <source>
        <dbReference type="ARBA" id="ARBA00023136"/>
    </source>
</evidence>
<gene>
    <name evidence="7" type="ORF">EDC27_1139</name>
</gene>
<keyword evidence="2" id="KW-0488">Methylation</keyword>
<keyword evidence="8" id="KW-1185">Reference proteome</keyword>
<comment type="subcellular location">
    <subcellularLocation>
        <location evidence="1">Membrane</location>
        <topology evidence="1">Single-pass membrane protein</topology>
    </subcellularLocation>
</comment>
<keyword evidence="4 6" id="KW-1133">Transmembrane helix</keyword>
<dbReference type="Pfam" id="PF07963">
    <property type="entry name" value="N_methyl"/>
    <property type="match status" value="1"/>
</dbReference>
<proteinExistence type="predicted"/>
<evidence type="ECO:0000256" key="4">
    <source>
        <dbReference type="ARBA" id="ARBA00022989"/>
    </source>
</evidence>
<organism evidence="7 8">
    <name type="scientific">Desulfosoma caldarium</name>
    <dbReference type="NCBI Taxonomy" id="610254"/>
    <lineage>
        <taxon>Bacteria</taxon>
        <taxon>Pseudomonadati</taxon>
        <taxon>Thermodesulfobacteriota</taxon>
        <taxon>Syntrophobacteria</taxon>
        <taxon>Syntrophobacterales</taxon>
        <taxon>Syntrophobacteraceae</taxon>
        <taxon>Desulfosoma</taxon>
    </lineage>
</organism>
<dbReference type="GO" id="GO:0016020">
    <property type="term" value="C:membrane"/>
    <property type="evidence" value="ECO:0007669"/>
    <property type="project" value="UniProtKB-SubCell"/>
</dbReference>
<accession>A0A3N1VGF5</accession>
<dbReference type="AlphaFoldDB" id="A0A3N1VGF5"/>
<evidence type="ECO:0000313" key="8">
    <source>
        <dbReference type="Proteomes" id="UP000276223"/>
    </source>
</evidence>
<dbReference type="Gene3D" id="3.30.700.10">
    <property type="entry name" value="Glycoprotein, Type 4 Pilin"/>
    <property type="match status" value="1"/>
</dbReference>
<evidence type="ECO:0000256" key="2">
    <source>
        <dbReference type="ARBA" id="ARBA00022481"/>
    </source>
</evidence>
<protein>
    <submittedName>
        <fullName evidence="7">Type IV pilus assembly protein PilA</fullName>
    </submittedName>
</protein>
<feature type="transmembrane region" description="Helical" evidence="6">
    <location>
        <begin position="12"/>
        <end position="34"/>
    </location>
</feature>
<evidence type="ECO:0000256" key="1">
    <source>
        <dbReference type="ARBA" id="ARBA00004167"/>
    </source>
</evidence>
<dbReference type="InterPro" id="IPR045584">
    <property type="entry name" value="Pilin-like"/>
</dbReference>
<comment type="caution">
    <text evidence="7">The sequence shown here is derived from an EMBL/GenBank/DDBJ whole genome shotgun (WGS) entry which is preliminary data.</text>
</comment>
<dbReference type="PANTHER" id="PTHR30093:SF44">
    <property type="entry name" value="TYPE II SECRETION SYSTEM CORE PROTEIN G"/>
    <property type="match status" value="1"/>
</dbReference>
<dbReference type="EMBL" id="RJVA01000010">
    <property type="protein sequence ID" value="ROR01943.1"/>
    <property type="molecule type" value="Genomic_DNA"/>
</dbReference>
<keyword evidence="5 6" id="KW-0472">Membrane</keyword>
<evidence type="ECO:0000313" key="7">
    <source>
        <dbReference type="EMBL" id="ROR01943.1"/>
    </source>
</evidence>